<reference evidence="1 2" key="1">
    <citation type="journal article" date="2019" name="Microbiol. Resour. Announc.">
        <title>Complete Genome Sequence of Halomonas sulfidaeris Strain Esulfide1 Isolated from a Metal Sulfide Rock at a Depth of 2,200 Meters, Obtained Using Nanopore Sequencing.</title>
        <authorList>
            <person name="Saito M."/>
            <person name="Nishigata A."/>
            <person name="Galipon J."/>
            <person name="Arakawa K."/>
        </authorList>
    </citation>
    <scope>NUCLEOTIDE SEQUENCE [LARGE SCALE GENOMIC DNA]</scope>
    <source>
        <strain evidence="1 2">ATCC BAA-803</strain>
    </source>
</reference>
<dbReference type="EMBL" id="AP019514">
    <property type="protein sequence ID" value="BBI61654.1"/>
    <property type="molecule type" value="Genomic_DNA"/>
</dbReference>
<dbReference type="Proteomes" id="UP000320231">
    <property type="component" value="Chromosome"/>
</dbReference>
<gene>
    <name evidence="1" type="ORF">HSBAA_29600</name>
</gene>
<protein>
    <submittedName>
        <fullName evidence="1">Uncharacterized protein</fullName>
    </submittedName>
</protein>
<name>A0A455UEU8_9GAMM</name>
<organism evidence="1 2">
    <name type="scientific">Vreelandella sulfidaeris</name>
    <dbReference type="NCBI Taxonomy" id="115553"/>
    <lineage>
        <taxon>Bacteria</taxon>
        <taxon>Pseudomonadati</taxon>
        <taxon>Pseudomonadota</taxon>
        <taxon>Gammaproteobacteria</taxon>
        <taxon>Oceanospirillales</taxon>
        <taxon>Halomonadaceae</taxon>
        <taxon>Vreelandella</taxon>
    </lineage>
</organism>
<proteinExistence type="predicted"/>
<dbReference type="KEGG" id="hsr:HSBAA_29600"/>
<evidence type="ECO:0000313" key="1">
    <source>
        <dbReference type="EMBL" id="BBI61654.1"/>
    </source>
</evidence>
<accession>A0A455UEU8</accession>
<dbReference type="AlphaFoldDB" id="A0A455UEU8"/>
<evidence type="ECO:0000313" key="2">
    <source>
        <dbReference type="Proteomes" id="UP000320231"/>
    </source>
</evidence>
<sequence length="61" mass="6863">MRVNAVISDIAVKNLADSPSLAELRTMAERNAPPGFEGFRPFTPGYYNFQRALIKHIVRSK</sequence>